<feature type="transmembrane region" description="Helical" evidence="8">
    <location>
        <begin position="42"/>
        <end position="62"/>
    </location>
</feature>
<dbReference type="AlphaFoldDB" id="A0A367FBM4"/>
<dbReference type="InterPro" id="IPR052017">
    <property type="entry name" value="TSUP"/>
</dbReference>
<keyword evidence="7 8" id="KW-0472">Membrane</keyword>
<dbReference type="InterPro" id="IPR002781">
    <property type="entry name" value="TM_pro_TauE-like"/>
</dbReference>
<comment type="subcellular location">
    <subcellularLocation>
        <location evidence="1 8">Cell membrane</location>
        <topology evidence="1 8">Multi-pass membrane protein</topology>
    </subcellularLocation>
</comment>
<evidence type="ECO:0000256" key="1">
    <source>
        <dbReference type="ARBA" id="ARBA00004651"/>
    </source>
</evidence>
<keyword evidence="6 8" id="KW-1133">Transmembrane helix</keyword>
<protein>
    <recommendedName>
        <fullName evidence="8">Probable membrane transporter protein</fullName>
    </recommendedName>
</protein>
<evidence type="ECO:0000256" key="8">
    <source>
        <dbReference type="RuleBase" id="RU363041"/>
    </source>
</evidence>
<dbReference type="Proteomes" id="UP000253094">
    <property type="component" value="Unassembled WGS sequence"/>
</dbReference>
<evidence type="ECO:0000313" key="11">
    <source>
        <dbReference type="Proteomes" id="UP000253094"/>
    </source>
</evidence>
<feature type="transmembrane region" description="Helical" evidence="8">
    <location>
        <begin position="172"/>
        <end position="200"/>
    </location>
</feature>
<evidence type="ECO:0000313" key="10">
    <source>
        <dbReference type="EMBL" id="RCG27095.1"/>
    </source>
</evidence>
<feature type="compositionally biased region" description="Basic and acidic residues" evidence="9">
    <location>
        <begin position="127"/>
        <end position="138"/>
    </location>
</feature>
<dbReference type="PANTHER" id="PTHR30269">
    <property type="entry name" value="TRANSMEMBRANE PROTEIN YFCA"/>
    <property type="match status" value="1"/>
</dbReference>
<evidence type="ECO:0000256" key="6">
    <source>
        <dbReference type="ARBA" id="ARBA00022989"/>
    </source>
</evidence>
<keyword evidence="5 8" id="KW-0812">Transmembrane</keyword>
<evidence type="ECO:0000256" key="3">
    <source>
        <dbReference type="ARBA" id="ARBA00022448"/>
    </source>
</evidence>
<name>A0A367FBM4_9ACTN</name>
<proteinExistence type="inferred from homology"/>
<feature type="transmembrane region" description="Helical" evidence="8">
    <location>
        <begin position="220"/>
        <end position="250"/>
    </location>
</feature>
<dbReference type="EMBL" id="QOIL01000017">
    <property type="protein sequence ID" value="RCG27095.1"/>
    <property type="molecule type" value="Genomic_DNA"/>
</dbReference>
<evidence type="ECO:0000256" key="7">
    <source>
        <dbReference type="ARBA" id="ARBA00023136"/>
    </source>
</evidence>
<evidence type="ECO:0000256" key="5">
    <source>
        <dbReference type="ARBA" id="ARBA00022692"/>
    </source>
</evidence>
<evidence type="ECO:0000256" key="2">
    <source>
        <dbReference type="ARBA" id="ARBA00009142"/>
    </source>
</evidence>
<gene>
    <name evidence="10" type="ORF">DQ384_28060</name>
</gene>
<evidence type="ECO:0000256" key="9">
    <source>
        <dbReference type="SAM" id="MobiDB-lite"/>
    </source>
</evidence>
<comment type="similarity">
    <text evidence="2 8">Belongs to the 4-toluene sulfonate uptake permease (TSUP) (TC 2.A.102) family.</text>
</comment>
<dbReference type="RefSeq" id="WP_114031862.1">
    <property type="nucleotide sequence ID" value="NZ_QOIL01000017.1"/>
</dbReference>
<accession>A0A367FBM4</accession>
<organism evidence="10 11">
    <name type="scientific">Sphaerisporangium album</name>
    <dbReference type="NCBI Taxonomy" id="509200"/>
    <lineage>
        <taxon>Bacteria</taxon>
        <taxon>Bacillati</taxon>
        <taxon>Actinomycetota</taxon>
        <taxon>Actinomycetes</taxon>
        <taxon>Streptosporangiales</taxon>
        <taxon>Streptosporangiaceae</taxon>
        <taxon>Sphaerisporangium</taxon>
    </lineage>
</organism>
<feature type="transmembrane region" description="Helical" evidence="8">
    <location>
        <begin position="262"/>
        <end position="280"/>
    </location>
</feature>
<dbReference type="PANTHER" id="PTHR30269:SF0">
    <property type="entry name" value="MEMBRANE TRANSPORTER PROTEIN YFCA-RELATED"/>
    <property type="match status" value="1"/>
</dbReference>
<dbReference type="OrthoDB" id="3782574at2"/>
<keyword evidence="3" id="KW-0813">Transport</keyword>
<feature type="transmembrane region" description="Helical" evidence="8">
    <location>
        <begin position="7"/>
        <end position="36"/>
    </location>
</feature>
<keyword evidence="11" id="KW-1185">Reference proteome</keyword>
<reference evidence="10 11" key="1">
    <citation type="submission" date="2018-06" db="EMBL/GenBank/DDBJ databases">
        <title>Sphaerisporangium craniellae sp. nov., isolated from a marine sponge in the South China Sea.</title>
        <authorList>
            <person name="Li L."/>
        </authorList>
    </citation>
    <scope>NUCLEOTIDE SEQUENCE [LARGE SCALE GENOMIC DNA]</scope>
    <source>
        <strain evidence="10 11">CCTCC AA 208026</strain>
    </source>
</reference>
<keyword evidence="4 8" id="KW-1003">Cell membrane</keyword>
<evidence type="ECO:0000256" key="4">
    <source>
        <dbReference type="ARBA" id="ARBA00022475"/>
    </source>
</evidence>
<dbReference type="Pfam" id="PF01925">
    <property type="entry name" value="TauE"/>
    <property type="match status" value="1"/>
</dbReference>
<sequence>MTFVDVLGLLGTGVLAGVVSTLVSLASIVSFPILLAFGFPPLAANVTNTVALVFTGLGAVAGSRPELAGRKRQVLALGWLSALGGAVGAGVLLLTPARAFEAVAPWLVGAASLVLLRPRRSRTARPRLDALTDEKALPRQDANSGQAGHPEQGGVPGQGLHRGGSPGRALKVGVFAVAIYVGYFGAAGGIMMFAVLAAALEDSPARLNAIKNALSALANGVAAIGFALFGPVQWGAAIPLAAGFLIGGRLGPPLARRLPGQTLRVVSAVAGLLVALKLGFDAYV</sequence>
<comment type="caution">
    <text evidence="10">The sequence shown here is derived from an EMBL/GenBank/DDBJ whole genome shotgun (WGS) entry which is preliminary data.</text>
</comment>
<dbReference type="GO" id="GO:0005886">
    <property type="term" value="C:plasma membrane"/>
    <property type="evidence" value="ECO:0007669"/>
    <property type="project" value="UniProtKB-SubCell"/>
</dbReference>
<feature type="region of interest" description="Disordered" evidence="9">
    <location>
        <begin position="127"/>
        <end position="162"/>
    </location>
</feature>
<feature type="transmembrane region" description="Helical" evidence="8">
    <location>
        <begin position="74"/>
        <end position="93"/>
    </location>
</feature>